<evidence type="ECO:0000256" key="7">
    <source>
        <dbReference type="ARBA" id="ARBA00023136"/>
    </source>
</evidence>
<gene>
    <name evidence="10" type="ORF">LTR62_005372</name>
</gene>
<feature type="region of interest" description="Disordered" evidence="8">
    <location>
        <begin position="1"/>
        <end position="32"/>
    </location>
</feature>
<evidence type="ECO:0000256" key="3">
    <source>
        <dbReference type="ARBA" id="ARBA00022448"/>
    </source>
</evidence>
<evidence type="ECO:0008006" key="12">
    <source>
        <dbReference type="Google" id="ProtNLM"/>
    </source>
</evidence>
<proteinExistence type="inferred from homology"/>
<evidence type="ECO:0000256" key="6">
    <source>
        <dbReference type="ARBA" id="ARBA00022989"/>
    </source>
</evidence>
<dbReference type="PANTHER" id="PTHR31686">
    <property type="match status" value="1"/>
</dbReference>
<dbReference type="AlphaFoldDB" id="A0AAN7YJC1"/>
<accession>A0AAN7YJC1</accession>
<feature type="transmembrane region" description="Helical" evidence="9">
    <location>
        <begin position="151"/>
        <end position="176"/>
    </location>
</feature>
<dbReference type="PANTHER" id="PTHR31686:SF3">
    <property type="entry name" value="ACID TRANSPORT PROTEIN, PUTATIVE (AFU_ORTHOLOGUE AFUA_4G09410)-RELATED"/>
    <property type="match status" value="1"/>
</dbReference>
<feature type="transmembrane region" description="Helical" evidence="9">
    <location>
        <begin position="313"/>
        <end position="341"/>
    </location>
</feature>
<dbReference type="GO" id="GO:0005886">
    <property type="term" value="C:plasma membrane"/>
    <property type="evidence" value="ECO:0007669"/>
    <property type="project" value="UniProtKB-SubCell"/>
</dbReference>
<feature type="transmembrane region" description="Helical" evidence="9">
    <location>
        <begin position="271"/>
        <end position="293"/>
    </location>
</feature>
<sequence length="429" mass="46629">MASEESNSSYEQQDNTNNGDDQAQSNGEHDQRKASGIRNRAAAIVENFSFLWFTLSMNTGILSMLMHQLPYQFHGLDILSTIMFVFNLFLFTLFFAILLLRIILYPKAIASALTSDLTELSLTGAVPIAWFTLLAQVGITVSTASWGGGPFFVVACVMFWIGTTVMVCIATLVIVILSKTEITTTDSLSPGIVIPFVGTTTNAVVQLLTVIYQGALIVNYSHGVTPGLAIPVIIVGYMLTGIGLFAALLLYAAFFIRLTNAGLPPPPQRPALVMLVGPCGQASAALQLLGTAAKSYFGKYGDATLYTSTTGETFSAVGTLLGLMLTGMAVLFTTFTAYLILESAFRRQCRYSLLWWSTIFPLATVCTAFISFSEEFNSPAFRVLAAGLLVILVIDYFINWAFTIRDIALGKLLNGRRSEKPASDREKKH</sequence>
<dbReference type="EMBL" id="JAVRRL010000043">
    <property type="protein sequence ID" value="KAK5110997.1"/>
    <property type="molecule type" value="Genomic_DNA"/>
</dbReference>
<keyword evidence="6 9" id="KW-1133">Transmembrane helix</keyword>
<name>A0AAN7YJC1_9PEZI</name>
<dbReference type="Gene3D" id="1.50.10.150">
    <property type="entry name" value="Voltage-dependent anion channel"/>
    <property type="match status" value="1"/>
</dbReference>
<keyword evidence="4" id="KW-1003">Cell membrane</keyword>
<feature type="transmembrane region" description="Helical" evidence="9">
    <location>
        <begin position="353"/>
        <end position="373"/>
    </location>
</feature>
<protein>
    <recommendedName>
        <fullName evidence="12">Sulfite efflux pump SSU1</fullName>
    </recommendedName>
</protein>
<dbReference type="GO" id="GO:0000319">
    <property type="term" value="F:sulfite transmembrane transporter activity"/>
    <property type="evidence" value="ECO:0007669"/>
    <property type="project" value="TreeGrafter"/>
</dbReference>
<evidence type="ECO:0000256" key="2">
    <source>
        <dbReference type="ARBA" id="ARBA00008566"/>
    </source>
</evidence>
<feature type="transmembrane region" description="Helical" evidence="9">
    <location>
        <begin position="188"/>
        <end position="212"/>
    </location>
</feature>
<dbReference type="Proteomes" id="UP001310890">
    <property type="component" value="Unassembled WGS sequence"/>
</dbReference>
<evidence type="ECO:0000313" key="10">
    <source>
        <dbReference type="EMBL" id="KAK5110997.1"/>
    </source>
</evidence>
<feature type="compositionally biased region" description="Polar residues" evidence="8">
    <location>
        <begin position="1"/>
        <end position="26"/>
    </location>
</feature>
<evidence type="ECO:0000256" key="4">
    <source>
        <dbReference type="ARBA" id="ARBA00022475"/>
    </source>
</evidence>
<dbReference type="InterPro" id="IPR004695">
    <property type="entry name" value="SLAC1/Mae1/Ssu1/TehA"/>
</dbReference>
<feature type="transmembrane region" description="Helical" evidence="9">
    <location>
        <begin position="41"/>
        <end position="66"/>
    </location>
</feature>
<keyword evidence="7 9" id="KW-0472">Membrane</keyword>
<evidence type="ECO:0000256" key="1">
    <source>
        <dbReference type="ARBA" id="ARBA00004651"/>
    </source>
</evidence>
<feature type="transmembrane region" description="Helical" evidence="9">
    <location>
        <begin position="120"/>
        <end position="139"/>
    </location>
</feature>
<keyword evidence="5 9" id="KW-0812">Transmembrane</keyword>
<dbReference type="InterPro" id="IPR038665">
    <property type="entry name" value="Voltage-dep_anion_channel_sf"/>
</dbReference>
<evidence type="ECO:0000256" key="8">
    <source>
        <dbReference type="SAM" id="MobiDB-lite"/>
    </source>
</evidence>
<feature type="transmembrane region" description="Helical" evidence="9">
    <location>
        <begin position="232"/>
        <end position="259"/>
    </location>
</feature>
<comment type="similarity">
    <text evidence="2">Belongs to the tellurite-resistance/dicarboxylate transporter (TDT) family.</text>
</comment>
<reference evidence="10" key="1">
    <citation type="submission" date="2023-08" db="EMBL/GenBank/DDBJ databases">
        <title>Black Yeasts Isolated from many extreme environments.</title>
        <authorList>
            <person name="Coleine C."/>
            <person name="Stajich J.E."/>
            <person name="Selbmann L."/>
        </authorList>
    </citation>
    <scope>NUCLEOTIDE SEQUENCE</scope>
    <source>
        <strain evidence="10">CCFEE 5401</strain>
    </source>
</reference>
<evidence type="ECO:0000256" key="5">
    <source>
        <dbReference type="ARBA" id="ARBA00022692"/>
    </source>
</evidence>
<organism evidence="10 11">
    <name type="scientific">Meristemomyces frigidus</name>
    <dbReference type="NCBI Taxonomy" id="1508187"/>
    <lineage>
        <taxon>Eukaryota</taxon>
        <taxon>Fungi</taxon>
        <taxon>Dikarya</taxon>
        <taxon>Ascomycota</taxon>
        <taxon>Pezizomycotina</taxon>
        <taxon>Dothideomycetes</taxon>
        <taxon>Dothideomycetidae</taxon>
        <taxon>Mycosphaerellales</taxon>
        <taxon>Teratosphaeriaceae</taxon>
        <taxon>Meristemomyces</taxon>
    </lineage>
</organism>
<evidence type="ECO:0000256" key="9">
    <source>
        <dbReference type="SAM" id="Phobius"/>
    </source>
</evidence>
<keyword evidence="3" id="KW-0813">Transport</keyword>
<comment type="caution">
    <text evidence="10">The sequence shown here is derived from an EMBL/GenBank/DDBJ whole genome shotgun (WGS) entry which is preliminary data.</text>
</comment>
<feature type="transmembrane region" description="Helical" evidence="9">
    <location>
        <begin position="379"/>
        <end position="402"/>
    </location>
</feature>
<dbReference type="CDD" id="cd09299">
    <property type="entry name" value="TDT"/>
    <property type="match status" value="1"/>
</dbReference>
<evidence type="ECO:0000313" key="11">
    <source>
        <dbReference type="Proteomes" id="UP001310890"/>
    </source>
</evidence>
<dbReference type="InterPro" id="IPR051629">
    <property type="entry name" value="Sulfite_efflux_TDT"/>
</dbReference>
<comment type="subcellular location">
    <subcellularLocation>
        <location evidence="1">Cell membrane</location>
        <topology evidence="1">Multi-pass membrane protein</topology>
    </subcellularLocation>
</comment>
<feature type="transmembrane region" description="Helical" evidence="9">
    <location>
        <begin position="78"/>
        <end position="100"/>
    </location>
</feature>
<dbReference type="Pfam" id="PF03595">
    <property type="entry name" value="SLAC1"/>
    <property type="match status" value="1"/>
</dbReference>